<dbReference type="AlphaFoldDB" id="A0AAD2YJ83"/>
<comment type="caution">
    <text evidence="2">The sequence shown here is derived from an EMBL/GenBank/DDBJ whole genome shotgun (WGS) entry which is preliminary data.</text>
</comment>
<evidence type="ECO:0000256" key="1">
    <source>
        <dbReference type="SAM" id="Phobius"/>
    </source>
</evidence>
<evidence type="ECO:0000313" key="2">
    <source>
        <dbReference type="EMBL" id="EKN29706.1"/>
    </source>
</evidence>
<evidence type="ECO:0000313" key="3">
    <source>
        <dbReference type="Proteomes" id="UP000006262"/>
    </source>
</evidence>
<keyword evidence="1" id="KW-0472">Membrane</keyword>
<dbReference type="Proteomes" id="UP000006262">
    <property type="component" value="Unassembled WGS sequence"/>
</dbReference>
<gene>
    <name evidence="2" type="ORF">HMPREF1059_01307</name>
</gene>
<reference evidence="2 3" key="1">
    <citation type="submission" date="2012-02" db="EMBL/GenBank/DDBJ databases">
        <title>The Genome Sequence of Parabacteroides distasonis CL09T03C24.</title>
        <authorList>
            <consortium name="The Broad Institute Genome Sequencing Platform"/>
            <person name="Earl A."/>
            <person name="Ward D."/>
            <person name="Feldgarden M."/>
            <person name="Gevers D."/>
            <person name="Zitomersky N.L."/>
            <person name="Coyne M.J."/>
            <person name="Comstock L.E."/>
            <person name="Young S.K."/>
            <person name="Zeng Q."/>
            <person name="Gargeya S."/>
            <person name="Fitzgerald M."/>
            <person name="Haas B."/>
            <person name="Abouelleil A."/>
            <person name="Alvarado L."/>
            <person name="Arachchi H.M."/>
            <person name="Berlin A."/>
            <person name="Chapman S.B."/>
            <person name="Gearin G."/>
            <person name="Goldberg J."/>
            <person name="Griggs A."/>
            <person name="Gujja S."/>
            <person name="Hansen M."/>
            <person name="Heiman D."/>
            <person name="Howarth C."/>
            <person name="Larimer J."/>
            <person name="Lui A."/>
            <person name="MacDonald P.J.P."/>
            <person name="McCowen C."/>
            <person name="Montmayeur A."/>
            <person name="Murphy C."/>
            <person name="Neiman D."/>
            <person name="Pearson M."/>
            <person name="Priest M."/>
            <person name="Roberts A."/>
            <person name="Saif S."/>
            <person name="Shea T."/>
            <person name="Sisk P."/>
            <person name="Stolte C."/>
            <person name="Sykes S."/>
            <person name="Wortman J."/>
            <person name="Nusbaum C."/>
            <person name="Birren B."/>
        </authorList>
    </citation>
    <scope>NUCLEOTIDE SEQUENCE [LARGE SCALE GENOMIC DNA]</scope>
    <source>
        <strain evidence="2 3">CL09T03C24</strain>
    </source>
</reference>
<proteinExistence type="predicted"/>
<accession>A0AAD2YJ83</accession>
<feature type="transmembrane region" description="Helical" evidence="1">
    <location>
        <begin position="6"/>
        <end position="24"/>
    </location>
</feature>
<dbReference type="EMBL" id="AGZN01000012">
    <property type="protein sequence ID" value="EKN29706.1"/>
    <property type="molecule type" value="Genomic_DNA"/>
</dbReference>
<organism evidence="2 3">
    <name type="scientific">Parabacteroides distasonis CL09T03C24</name>
    <dbReference type="NCBI Taxonomy" id="999417"/>
    <lineage>
        <taxon>Bacteria</taxon>
        <taxon>Pseudomonadati</taxon>
        <taxon>Bacteroidota</taxon>
        <taxon>Bacteroidia</taxon>
        <taxon>Bacteroidales</taxon>
        <taxon>Tannerellaceae</taxon>
        <taxon>Parabacteroides</taxon>
    </lineage>
</organism>
<keyword evidence="1" id="KW-1133">Transmembrane helix</keyword>
<protein>
    <submittedName>
        <fullName evidence="2">Uncharacterized protein</fullName>
    </submittedName>
</protein>
<sequence>MIVNDTLLLNVFMYSTIFFIKLNLSRGSPPMNDIWWLQLLLFLK</sequence>
<keyword evidence="1" id="KW-0812">Transmembrane</keyword>
<name>A0AAD2YJ83_PARDI</name>